<evidence type="ECO:0000313" key="2">
    <source>
        <dbReference type="Proteomes" id="UP000018936"/>
    </source>
</evidence>
<reference evidence="1 2" key="1">
    <citation type="journal article" date="2013" name="Proc. Natl. Acad. Sci. U.S.A.">
        <title>The king cobra genome reveals dynamic gene evolution and adaptation in the snake venom system.</title>
        <authorList>
            <person name="Vonk F.J."/>
            <person name="Casewell N.R."/>
            <person name="Henkel C.V."/>
            <person name="Heimberg A.M."/>
            <person name="Jansen H.J."/>
            <person name="McCleary R.J."/>
            <person name="Kerkkamp H.M."/>
            <person name="Vos R.A."/>
            <person name="Guerreiro I."/>
            <person name="Calvete J.J."/>
            <person name="Wuster W."/>
            <person name="Woods A.E."/>
            <person name="Logan J.M."/>
            <person name="Harrison R.A."/>
            <person name="Castoe T.A."/>
            <person name="de Koning A.P."/>
            <person name="Pollock D.D."/>
            <person name="Yandell M."/>
            <person name="Calderon D."/>
            <person name="Renjifo C."/>
            <person name="Currier R.B."/>
            <person name="Salgado D."/>
            <person name="Pla D."/>
            <person name="Sanz L."/>
            <person name="Hyder A.S."/>
            <person name="Ribeiro J.M."/>
            <person name="Arntzen J.W."/>
            <person name="van den Thillart G.E."/>
            <person name="Boetzer M."/>
            <person name="Pirovano W."/>
            <person name="Dirks R.P."/>
            <person name="Spaink H.P."/>
            <person name="Duboule D."/>
            <person name="McGlinn E."/>
            <person name="Kini R.M."/>
            <person name="Richardson M.K."/>
        </authorList>
    </citation>
    <scope>NUCLEOTIDE SEQUENCE</scope>
    <source>
        <tissue evidence="1">Blood</tissue>
    </source>
</reference>
<feature type="non-terminal residue" evidence="1">
    <location>
        <position position="1"/>
    </location>
</feature>
<organism evidence="1 2">
    <name type="scientific">Ophiophagus hannah</name>
    <name type="common">King cobra</name>
    <name type="synonym">Naja hannah</name>
    <dbReference type="NCBI Taxonomy" id="8665"/>
    <lineage>
        <taxon>Eukaryota</taxon>
        <taxon>Metazoa</taxon>
        <taxon>Chordata</taxon>
        <taxon>Craniata</taxon>
        <taxon>Vertebrata</taxon>
        <taxon>Euteleostomi</taxon>
        <taxon>Lepidosauria</taxon>
        <taxon>Squamata</taxon>
        <taxon>Bifurcata</taxon>
        <taxon>Unidentata</taxon>
        <taxon>Episquamata</taxon>
        <taxon>Toxicofera</taxon>
        <taxon>Serpentes</taxon>
        <taxon>Colubroidea</taxon>
        <taxon>Elapidae</taxon>
        <taxon>Elapinae</taxon>
        <taxon>Ophiophagus</taxon>
    </lineage>
</organism>
<proteinExistence type="predicted"/>
<protein>
    <submittedName>
        <fullName evidence="1">Uncharacterized protein</fullName>
    </submittedName>
</protein>
<feature type="non-terminal residue" evidence="1">
    <location>
        <position position="40"/>
    </location>
</feature>
<dbReference type="EMBL" id="AZIM01001262">
    <property type="protein sequence ID" value="ETE67542.1"/>
    <property type="molecule type" value="Genomic_DNA"/>
</dbReference>
<comment type="caution">
    <text evidence="1">The sequence shown here is derived from an EMBL/GenBank/DDBJ whole genome shotgun (WGS) entry which is preliminary data.</text>
</comment>
<accession>V8P143</accession>
<keyword evidence="2" id="KW-1185">Reference proteome</keyword>
<dbReference type="Proteomes" id="UP000018936">
    <property type="component" value="Unassembled WGS sequence"/>
</dbReference>
<name>V8P143_OPHHA</name>
<dbReference type="AlphaFoldDB" id="V8P143"/>
<evidence type="ECO:0000313" key="1">
    <source>
        <dbReference type="EMBL" id="ETE67542.1"/>
    </source>
</evidence>
<gene>
    <name evidence="1" type="ORF">L345_06674</name>
</gene>
<sequence length="40" mass="3671">PGGGRPTEPALSGRRQSVCCGCAEAASSAGQAAALGVAGV</sequence>